<sequence length="120" mass="13715">MKQDSRRREQWRWLTRRTAESTTGRRRPPAWKAATPTGANAACHLRRRRARMPRGGAAGPWQGGAKTRRGGAAGADARQGGAEARRGRSIWAAPAQEMREREREREIWKQTRTRGDGWRE</sequence>
<dbReference type="Proteomes" id="UP000823388">
    <property type="component" value="Chromosome 7K"/>
</dbReference>
<feature type="compositionally biased region" description="Basic and acidic residues" evidence="1">
    <location>
        <begin position="1"/>
        <end position="11"/>
    </location>
</feature>
<keyword evidence="3" id="KW-1185">Reference proteome</keyword>
<feature type="compositionally biased region" description="Basic and acidic residues" evidence="1">
    <location>
        <begin position="97"/>
        <end position="120"/>
    </location>
</feature>
<comment type="caution">
    <text evidence="2">The sequence shown here is derived from an EMBL/GenBank/DDBJ whole genome shotgun (WGS) entry which is preliminary data.</text>
</comment>
<accession>A0A8T0QNA1</accession>
<dbReference type="EMBL" id="CM029049">
    <property type="protein sequence ID" value="KAG2572514.1"/>
    <property type="molecule type" value="Genomic_DNA"/>
</dbReference>
<name>A0A8T0QNA1_PANVG</name>
<protein>
    <submittedName>
        <fullName evidence="2">Uncharacterized protein</fullName>
    </submittedName>
</protein>
<reference evidence="2" key="1">
    <citation type="submission" date="2020-05" db="EMBL/GenBank/DDBJ databases">
        <title>WGS assembly of Panicum virgatum.</title>
        <authorList>
            <person name="Lovell J.T."/>
            <person name="Jenkins J."/>
            <person name="Shu S."/>
            <person name="Juenger T.E."/>
            <person name="Schmutz J."/>
        </authorList>
    </citation>
    <scope>NUCLEOTIDE SEQUENCE</scope>
    <source>
        <strain evidence="2">AP13</strain>
    </source>
</reference>
<evidence type="ECO:0000313" key="3">
    <source>
        <dbReference type="Proteomes" id="UP000823388"/>
    </source>
</evidence>
<feature type="region of interest" description="Disordered" evidence="1">
    <location>
        <begin position="1"/>
        <end position="120"/>
    </location>
</feature>
<evidence type="ECO:0000256" key="1">
    <source>
        <dbReference type="SAM" id="MobiDB-lite"/>
    </source>
</evidence>
<evidence type="ECO:0000313" key="2">
    <source>
        <dbReference type="EMBL" id="KAG2572514.1"/>
    </source>
</evidence>
<proteinExistence type="predicted"/>
<dbReference type="AlphaFoldDB" id="A0A8T0QNA1"/>
<gene>
    <name evidence="2" type="ORF">PVAP13_7KG183455</name>
</gene>
<organism evidence="2 3">
    <name type="scientific">Panicum virgatum</name>
    <name type="common">Blackwell switchgrass</name>
    <dbReference type="NCBI Taxonomy" id="38727"/>
    <lineage>
        <taxon>Eukaryota</taxon>
        <taxon>Viridiplantae</taxon>
        <taxon>Streptophyta</taxon>
        <taxon>Embryophyta</taxon>
        <taxon>Tracheophyta</taxon>
        <taxon>Spermatophyta</taxon>
        <taxon>Magnoliopsida</taxon>
        <taxon>Liliopsida</taxon>
        <taxon>Poales</taxon>
        <taxon>Poaceae</taxon>
        <taxon>PACMAD clade</taxon>
        <taxon>Panicoideae</taxon>
        <taxon>Panicodae</taxon>
        <taxon>Paniceae</taxon>
        <taxon>Panicinae</taxon>
        <taxon>Panicum</taxon>
        <taxon>Panicum sect. Hiantes</taxon>
    </lineage>
</organism>